<evidence type="ECO:0000256" key="1">
    <source>
        <dbReference type="SAM" id="MobiDB-lite"/>
    </source>
</evidence>
<dbReference type="RefSeq" id="WP_057864019.1">
    <property type="nucleotide sequence ID" value="NZ_AZEY01000023.1"/>
</dbReference>
<accession>A0A0R1SQE4</accession>
<dbReference type="AlphaFoldDB" id="A0A0R1SQE4"/>
<protein>
    <submittedName>
        <fullName evidence="2">Uncharacterized protein</fullName>
    </submittedName>
</protein>
<reference evidence="2 3" key="1">
    <citation type="journal article" date="2015" name="Genome Announc.">
        <title>Expanding the biotechnology potential of lactobacilli through comparative genomics of 213 strains and associated genera.</title>
        <authorList>
            <person name="Sun Z."/>
            <person name="Harris H.M."/>
            <person name="McCann A."/>
            <person name="Guo C."/>
            <person name="Argimon S."/>
            <person name="Zhang W."/>
            <person name="Yang X."/>
            <person name="Jeffery I.B."/>
            <person name="Cooney J.C."/>
            <person name="Kagawa T.F."/>
            <person name="Liu W."/>
            <person name="Song Y."/>
            <person name="Salvetti E."/>
            <person name="Wrobel A."/>
            <person name="Rasinkangas P."/>
            <person name="Parkhill J."/>
            <person name="Rea M.C."/>
            <person name="O'Sullivan O."/>
            <person name="Ritari J."/>
            <person name="Douillard F.P."/>
            <person name="Paul Ross R."/>
            <person name="Yang R."/>
            <person name="Briner A.E."/>
            <person name="Felis G.E."/>
            <person name="de Vos W.M."/>
            <person name="Barrangou R."/>
            <person name="Klaenhammer T.R."/>
            <person name="Caufield P.W."/>
            <person name="Cui Y."/>
            <person name="Zhang H."/>
            <person name="O'Toole P.W."/>
        </authorList>
    </citation>
    <scope>NUCLEOTIDE SEQUENCE [LARGE SCALE GENOMIC DNA]</scope>
    <source>
        <strain evidence="2 3">DSM 14421</strain>
    </source>
</reference>
<organism evidence="2 3">
    <name type="scientific">Lentilactobacillus diolivorans DSM 14421</name>
    <dbReference type="NCBI Taxonomy" id="1423739"/>
    <lineage>
        <taxon>Bacteria</taxon>
        <taxon>Bacillati</taxon>
        <taxon>Bacillota</taxon>
        <taxon>Bacilli</taxon>
        <taxon>Lactobacillales</taxon>
        <taxon>Lactobacillaceae</taxon>
        <taxon>Lentilactobacillus</taxon>
    </lineage>
</organism>
<dbReference type="Proteomes" id="UP000052013">
    <property type="component" value="Unassembled WGS sequence"/>
</dbReference>
<feature type="compositionally biased region" description="Polar residues" evidence="1">
    <location>
        <begin position="66"/>
        <end position="86"/>
    </location>
</feature>
<dbReference type="EMBL" id="AZEY01000023">
    <property type="protein sequence ID" value="KRL68579.1"/>
    <property type="molecule type" value="Genomic_DNA"/>
</dbReference>
<feature type="region of interest" description="Disordered" evidence="1">
    <location>
        <begin position="66"/>
        <end position="96"/>
    </location>
</feature>
<evidence type="ECO:0000313" key="2">
    <source>
        <dbReference type="EMBL" id="KRL68579.1"/>
    </source>
</evidence>
<evidence type="ECO:0000313" key="3">
    <source>
        <dbReference type="Proteomes" id="UP000052013"/>
    </source>
</evidence>
<gene>
    <name evidence="2" type="ORF">FC85_GL002395</name>
</gene>
<proteinExistence type="predicted"/>
<comment type="caution">
    <text evidence="2">The sequence shown here is derived from an EMBL/GenBank/DDBJ whole genome shotgun (WGS) entry which is preliminary data.</text>
</comment>
<dbReference type="PATRIC" id="fig|1423739.3.peg.2491"/>
<dbReference type="STRING" id="1423739.FC85_GL002395"/>
<sequence length="96" mass="10257">MQRDWMKSSATYTLVDKDHKKGVKHSFSYLAKDVKAETIAAFGEIIESFTEGKITDATVSSTEHVGVQAQSAPTETPNTEAASAQGETAPVEAPKA</sequence>
<name>A0A0R1SQE4_9LACO</name>